<dbReference type="Proteomes" id="UP001309876">
    <property type="component" value="Unassembled WGS sequence"/>
</dbReference>
<gene>
    <name evidence="3" type="ORF">LTR05_008665</name>
</gene>
<evidence type="ECO:0000313" key="3">
    <source>
        <dbReference type="EMBL" id="KAK5080416.1"/>
    </source>
</evidence>
<feature type="region of interest" description="Disordered" evidence="1">
    <location>
        <begin position="44"/>
        <end position="111"/>
    </location>
</feature>
<evidence type="ECO:0000256" key="2">
    <source>
        <dbReference type="SAM" id="SignalP"/>
    </source>
</evidence>
<reference evidence="3 4" key="1">
    <citation type="submission" date="2023-08" db="EMBL/GenBank/DDBJ databases">
        <title>Black Yeasts Isolated from many extreme environments.</title>
        <authorList>
            <person name="Coleine C."/>
            <person name="Stajich J.E."/>
            <person name="Selbmann L."/>
        </authorList>
    </citation>
    <scope>NUCLEOTIDE SEQUENCE [LARGE SCALE GENOMIC DNA]</scope>
    <source>
        <strain evidence="3 4">CCFEE 5910</strain>
    </source>
</reference>
<protein>
    <submittedName>
        <fullName evidence="3">Uncharacterized protein</fullName>
    </submittedName>
</protein>
<feature type="chain" id="PRO_5042967897" evidence="2">
    <location>
        <begin position="19"/>
        <end position="111"/>
    </location>
</feature>
<keyword evidence="4" id="KW-1185">Reference proteome</keyword>
<comment type="caution">
    <text evidence="3">The sequence shown here is derived from an EMBL/GenBank/DDBJ whole genome shotgun (WGS) entry which is preliminary data.</text>
</comment>
<keyword evidence="2" id="KW-0732">Signal</keyword>
<organism evidence="3 4">
    <name type="scientific">Lithohypha guttulata</name>
    <dbReference type="NCBI Taxonomy" id="1690604"/>
    <lineage>
        <taxon>Eukaryota</taxon>
        <taxon>Fungi</taxon>
        <taxon>Dikarya</taxon>
        <taxon>Ascomycota</taxon>
        <taxon>Pezizomycotina</taxon>
        <taxon>Eurotiomycetes</taxon>
        <taxon>Chaetothyriomycetidae</taxon>
        <taxon>Chaetothyriales</taxon>
        <taxon>Trichomeriaceae</taxon>
        <taxon>Lithohypha</taxon>
    </lineage>
</organism>
<feature type="compositionally biased region" description="Basic residues" evidence="1">
    <location>
        <begin position="99"/>
        <end position="111"/>
    </location>
</feature>
<evidence type="ECO:0000256" key="1">
    <source>
        <dbReference type="SAM" id="MobiDB-lite"/>
    </source>
</evidence>
<feature type="compositionally biased region" description="Polar residues" evidence="1">
    <location>
        <begin position="46"/>
        <end position="63"/>
    </location>
</feature>
<dbReference type="EMBL" id="JAVRRJ010000015">
    <property type="protein sequence ID" value="KAK5080416.1"/>
    <property type="molecule type" value="Genomic_DNA"/>
</dbReference>
<sequence length="111" mass="11293">MVKISLVAIATILAVASALPSWTDAPARNALAIRGPVPVNAGVIARTTSGDCGTSGQWNNWGTNCGGSKSGKSHKSGKSSKSSKSGKSSKTSKSGKSSKTSKAHNSGWKKY</sequence>
<feature type="compositionally biased region" description="Low complexity" evidence="1">
    <location>
        <begin position="79"/>
        <end position="98"/>
    </location>
</feature>
<evidence type="ECO:0000313" key="4">
    <source>
        <dbReference type="Proteomes" id="UP001309876"/>
    </source>
</evidence>
<accession>A0AAN7SLC1</accession>
<name>A0AAN7SLC1_9EURO</name>
<feature type="signal peptide" evidence="2">
    <location>
        <begin position="1"/>
        <end position="18"/>
    </location>
</feature>
<dbReference type="AlphaFoldDB" id="A0AAN7SLC1"/>
<proteinExistence type="predicted"/>